<organism evidence="2 3">
    <name type="scientific">Panicum virgatum</name>
    <name type="common">Blackwell switchgrass</name>
    <dbReference type="NCBI Taxonomy" id="38727"/>
    <lineage>
        <taxon>Eukaryota</taxon>
        <taxon>Viridiplantae</taxon>
        <taxon>Streptophyta</taxon>
        <taxon>Embryophyta</taxon>
        <taxon>Tracheophyta</taxon>
        <taxon>Spermatophyta</taxon>
        <taxon>Magnoliopsida</taxon>
        <taxon>Liliopsida</taxon>
        <taxon>Poales</taxon>
        <taxon>Poaceae</taxon>
        <taxon>PACMAD clade</taxon>
        <taxon>Panicoideae</taxon>
        <taxon>Panicodae</taxon>
        <taxon>Paniceae</taxon>
        <taxon>Panicinae</taxon>
        <taxon>Panicum</taxon>
        <taxon>Panicum sect. Hiantes</taxon>
    </lineage>
</organism>
<name>A0A8T0MU77_PANVG</name>
<keyword evidence="1" id="KW-1133">Transmembrane helix</keyword>
<dbReference type="InterPro" id="IPR055298">
    <property type="entry name" value="AtLOH3-like"/>
</dbReference>
<comment type="caution">
    <text evidence="2">The sequence shown here is derived from an EMBL/GenBank/DDBJ whole genome shotgun (WGS) entry which is preliminary data.</text>
</comment>
<protein>
    <submittedName>
        <fullName evidence="2">Uncharacterized protein</fullName>
    </submittedName>
</protein>
<keyword evidence="1" id="KW-0812">Transmembrane</keyword>
<dbReference type="Proteomes" id="UP000823388">
    <property type="component" value="Chromosome 9N"/>
</dbReference>
<dbReference type="AlphaFoldDB" id="A0A8T0MU77"/>
<keyword evidence="1" id="KW-0472">Membrane</keyword>
<gene>
    <name evidence="2" type="ORF">PVAP13_9NG166314</name>
</gene>
<evidence type="ECO:0000313" key="2">
    <source>
        <dbReference type="EMBL" id="KAG2540268.1"/>
    </source>
</evidence>
<evidence type="ECO:0000256" key="1">
    <source>
        <dbReference type="SAM" id="Phobius"/>
    </source>
</evidence>
<sequence>MREINHEQLTKTLGCGHLETGRGLNQEQCLQRPGDTRWNSHYKTLKGLVDIFSTIIEVLKVVEKDDRDWKNRDQASNLLVYFQSFDFVFYLHLMLTTLSITNILSLALQRKDHGIVNAIKYVKATRINLGDLRKDGVDKIIR</sequence>
<dbReference type="PANTHER" id="PTHR11697">
    <property type="entry name" value="GENERAL TRANSCRIPTION FACTOR 2-RELATED ZINC FINGER PROTEIN"/>
    <property type="match status" value="1"/>
</dbReference>
<proteinExistence type="predicted"/>
<accession>A0A8T0MU77</accession>
<dbReference type="EMBL" id="CM029054">
    <property type="protein sequence ID" value="KAG2540268.1"/>
    <property type="molecule type" value="Genomic_DNA"/>
</dbReference>
<reference evidence="2" key="1">
    <citation type="submission" date="2020-05" db="EMBL/GenBank/DDBJ databases">
        <title>WGS assembly of Panicum virgatum.</title>
        <authorList>
            <person name="Lovell J.T."/>
            <person name="Jenkins J."/>
            <person name="Shu S."/>
            <person name="Juenger T.E."/>
            <person name="Schmutz J."/>
        </authorList>
    </citation>
    <scope>NUCLEOTIDE SEQUENCE</scope>
    <source>
        <strain evidence="2">AP13</strain>
    </source>
</reference>
<dbReference type="PANTHER" id="PTHR11697:SF230">
    <property type="entry name" value="ZINC FINGER, MYM DOMAIN CONTAINING 1"/>
    <property type="match status" value="1"/>
</dbReference>
<keyword evidence="3" id="KW-1185">Reference proteome</keyword>
<feature type="transmembrane region" description="Helical" evidence="1">
    <location>
        <begin position="87"/>
        <end position="108"/>
    </location>
</feature>
<evidence type="ECO:0000313" key="3">
    <source>
        <dbReference type="Proteomes" id="UP000823388"/>
    </source>
</evidence>